<keyword evidence="3" id="KW-1185">Reference proteome</keyword>
<protein>
    <submittedName>
        <fullName evidence="2">Uncharacterized protein</fullName>
    </submittedName>
</protein>
<feature type="compositionally biased region" description="Basic residues" evidence="1">
    <location>
        <begin position="361"/>
        <end position="373"/>
    </location>
</feature>
<feature type="compositionally biased region" description="Polar residues" evidence="1">
    <location>
        <begin position="307"/>
        <end position="317"/>
    </location>
</feature>
<accession>A0ABN8RDA6</accession>
<feature type="region of interest" description="Disordered" evidence="1">
    <location>
        <begin position="348"/>
        <end position="410"/>
    </location>
</feature>
<feature type="compositionally biased region" description="Low complexity" evidence="1">
    <location>
        <begin position="281"/>
        <end position="299"/>
    </location>
</feature>
<feature type="region of interest" description="Disordered" evidence="1">
    <location>
        <begin position="281"/>
        <end position="317"/>
    </location>
</feature>
<evidence type="ECO:0000313" key="3">
    <source>
        <dbReference type="Proteomes" id="UP001159405"/>
    </source>
</evidence>
<gene>
    <name evidence="2" type="ORF">PLOB_00017289</name>
</gene>
<comment type="caution">
    <text evidence="2">The sequence shown here is derived from an EMBL/GenBank/DDBJ whole genome shotgun (WGS) entry which is preliminary data.</text>
</comment>
<dbReference type="Proteomes" id="UP001159405">
    <property type="component" value="Unassembled WGS sequence"/>
</dbReference>
<sequence length="686" mass="77685">MFHVALDNQRENQPSTSRNVAPVIIVPYFPLGLAVSPEERTQFNFSLFLYDSLRLPNGLFPDDAAGEVVFEDLPTCREYCSRYVQKREEWCGREQVESDHSQERRNELSKEDMFLTAGEPLDVTLKYGNEAFDRNLNLVRLDLFGNVMILNAPHWSDVAAQFTHGFPRRLIIDSHRGILPGNITVAARISNQAIRSLSPGDIAAFTSKKMMQGLGLTTTELMLARAMAIRYAGKRDKPVRLIDMMARFGVDFLTITPLVSEQVQGLRQASSSHWRRMLASASDDNYSSSDESELSVSWDAADERESLPSQGTSEYSSSVTRHVENLLQCYVSVSTSTQTTTQALQVTAEATRRASGSSGMVRKRKQKTPRRVVPRTEESQVPVETPTADNQRQRDEEPRPQAPTSPRERLLALPGIVATRIPNTESLNRLQKFLRENQPCNPQQARSSDTQTLGEARQTVALRVYTDEREEIVRQRVCDVWTASRLDCTCLGEPVTRESQDEGDQNCPYCLCQEEGGDIANVRGKCRNETCAVCMLMNKLDQRTMTALGLKRNERLTAMLELAPFITECLNTGDLPEDRRIQLSRAFSDILSCSTTRLRYVAKTGMLIMLCPRLRHLLLQKGWGDVWCNLSKIASAIGHHNDHRSQIAALMFIRRRCIPDTNSKWLWFLQSEDHAEEEEIDRSVFQ</sequence>
<name>A0ABN8RDA6_9CNID</name>
<evidence type="ECO:0000313" key="2">
    <source>
        <dbReference type="EMBL" id="CAH3175884.1"/>
    </source>
</evidence>
<evidence type="ECO:0000256" key="1">
    <source>
        <dbReference type="SAM" id="MobiDB-lite"/>
    </source>
</evidence>
<organism evidence="2 3">
    <name type="scientific">Porites lobata</name>
    <dbReference type="NCBI Taxonomy" id="104759"/>
    <lineage>
        <taxon>Eukaryota</taxon>
        <taxon>Metazoa</taxon>
        <taxon>Cnidaria</taxon>
        <taxon>Anthozoa</taxon>
        <taxon>Hexacorallia</taxon>
        <taxon>Scleractinia</taxon>
        <taxon>Fungiina</taxon>
        <taxon>Poritidae</taxon>
        <taxon>Porites</taxon>
    </lineage>
</organism>
<reference evidence="2 3" key="1">
    <citation type="submission" date="2022-05" db="EMBL/GenBank/DDBJ databases">
        <authorList>
            <consortium name="Genoscope - CEA"/>
            <person name="William W."/>
        </authorList>
    </citation>
    <scope>NUCLEOTIDE SEQUENCE [LARGE SCALE GENOMIC DNA]</scope>
</reference>
<dbReference type="EMBL" id="CALNXK010000205">
    <property type="protein sequence ID" value="CAH3175884.1"/>
    <property type="molecule type" value="Genomic_DNA"/>
</dbReference>
<proteinExistence type="predicted"/>